<comment type="caution">
    <text evidence="1">The sequence shown here is derived from an EMBL/GenBank/DDBJ whole genome shotgun (WGS) entry which is preliminary data.</text>
</comment>
<reference evidence="1" key="1">
    <citation type="journal article" date="2021" name="PeerJ">
        <title>Extensive microbial diversity within the chicken gut microbiome revealed by metagenomics and culture.</title>
        <authorList>
            <person name="Gilroy R."/>
            <person name="Ravi A."/>
            <person name="Getino M."/>
            <person name="Pursley I."/>
            <person name="Horton D.L."/>
            <person name="Alikhan N.F."/>
            <person name="Baker D."/>
            <person name="Gharbi K."/>
            <person name="Hall N."/>
            <person name="Watson M."/>
            <person name="Adriaenssens E.M."/>
            <person name="Foster-Nyarko E."/>
            <person name="Jarju S."/>
            <person name="Secka A."/>
            <person name="Antonio M."/>
            <person name="Oren A."/>
            <person name="Chaudhuri R.R."/>
            <person name="La Ragione R."/>
            <person name="Hildebrand F."/>
            <person name="Pallen M.J."/>
        </authorList>
    </citation>
    <scope>NUCLEOTIDE SEQUENCE</scope>
    <source>
        <strain evidence="1">ChiW19-6364</strain>
    </source>
</reference>
<proteinExistence type="predicted"/>
<gene>
    <name evidence="1" type="ORF">H9913_01960</name>
</gene>
<dbReference type="Proteomes" id="UP000823850">
    <property type="component" value="Unassembled WGS sequence"/>
</dbReference>
<protein>
    <submittedName>
        <fullName evidence="1">Uncharacterized protein</fullName>
    </submittedName>
</protein>
<evidence type="ECO:0000313" key="1">
    <source>
        <dbReference type="EMBL" id="HJD38770.1"/>
    </source>
</evidence>
<evidence type="ECO:0000313" key="2">
    <source>
        <dbReference type="Proteomes" id="UP000823850"/>
    </source>
</evidence>
<reference evidence="1" key="2">
    <citation type="submission" date="2021-04" db="EMBL/GenBank/DDBJ databases">
        <authorList>
            <person name="Gilroy R."/>
        </authorList>
    </citation>
    <scope>NUCLEOTIDE SEQUENCE</scope>
    <source>
        <strain evidence="1">ChiW19-6364</strain>
    </source>
</reference>
<name>A0A9D2R7U3_9FIRM</name>
<dbReference type="EMBL" id="DWUX01000035">
    <property type="protein sequence ID" value="HJD38770.1"/>
    <property type="molecule type" value="Genomic_DNA"/>
</dbReference>
<sequence length="62" mass="7184">MEIKAERRVHKNENIREKHRFISGVSKTKHKNFIAVSGRFPDDGSFHSFFSGMQSGTDLYNL</sequence>
<organism evidence="1 2">
    <name type="scientific">Candidatus Blautia stercoripullorum</name>
    <dbReference type="NCBI Taxonomy" id="2838502"/>
    <lineage>
        <taxon>Bacteria</taxon>
        <taxon>Bacillati</taxon>
        <taxon>Bacillota</taxon>
        <taxon>Clostridia</taxon>
        <taxon>Lachnospirales</taxon>
        <taxon>Lachnospiraceae</taxon>
        <taxon>Blautia</taxon>
    </lineage>
</organism>
<accession>A0A9D2R7U3</accession>
<dbReference type="AlphaFoldDB" id="A0A9D2R7U3"/>